<comment type="caution">
    <text evidence="1">The sequence shown here is derived from an EMBL/GenBank/DDBJ whole genome shotgun (WGS) entry which is preliminary data.</text>
</comment>
<dbReference type="Proteomes" id="UP001642409">
    <property type="component" value="Unassembled WGS sequence"/>
</dbReference>
<accession>A0ABP1HK46</accession>
<reference evidence="1 2" key="1">
    <citation type="submission" date="2024-07" db="EMBL/GenBank/DDBJ databases">
        <authorList>
            <person name="Akdeniz Z."/>
        </authorList>
    </citation>
    <scope>NUCLEOTIDE SEQUENCE [LARGE SCALE GENOMIC DNA]</scope>
</reference>
<organism evidence="1 2">
    <name type="scientific">Hexamita inflata</name>
    <dbReference type="NCBI Taxonomy" id="28002"/>
    <lineage>
        <taxon>Eukaryota</taxon>
        <taxon>Metamonada</taxon>
        <taxon>Diplomonadida</taxon>
        <taxon>Hexamitidae</taxon>
        <taxon>Hexamitinae</taxon>
        <taxon>Hexamita</taxon>
    </lineage>
</organism>
<evidence type="ECO:0000313" key="1">
    <source>
        <dbReference type="EMBL" id="CAL5994770.1"/>
    </source>
</evidence>
<name>A0ABP1HK46_9EUKA</name>
<gene>
    <name evidence="1" type="ORF">HINF_LOCUS13707</name>
</gene>
<keyword evidence="2" id="KW-1185">Reference proteome</keyword>
<dbReference type="EMBL" id="CAXDID020000032">
    <property type="protein sequence ID" value="CAL5994770.1"/>
    <property type="molecule type" value="Genomic_DNA"/>
</dbReference>
<sequence length="119" mass="13933">MDCQKFQSQVVMNIYQIRVLQNPSPTIFLHFQTRKQQQITSDVDSIQVRLFEKAIEQSIAISLWQCLTTYCFCATKIQFVAVMIHENEDGMSTLSHIIGYKVRVKQVIKYCYIHIKTLV</sequence>
<evidence type="ECO:0000313" key="2">
    <source>
        <dbReference type="Proteomes" id="UP001642409"/>
    </source>
</evidence>
<proteinExistence type="predicted"/>
<protein>
    <submittedName>
        <fullName evidence="1">Hypothetical_protein</fullName>
    </submittedName>
</protein>